<dbReference type="PROSITE" id="PS50297">
    <property type="entry name" value="ANK_REP_REGION"/>
    <property type="match status" value="3"/>
</dbReference>
<dbReference type="AlphaFoldDB" id="A0AAV2IDZ4"/>
<dbReference type="SMART" id="SM00454">
    <property type="entry name" value="SAM"/>
    <property type="match status" value="1"/>
</dbReference>
<evidence type="ECO:0000256" key="1">
    <source>
        <dbReference type="PROSITE-ProRule" id="PRU00023"/>
    </source>
</evidence>
<evidence type="ECO:0000259" key="4">
    <source>
        <dbReference type="PROSITE" id="PS50105"/>
    </source>
</evidence>
<comment type="caution">
    <text evidence="5">The sequence shown here is derived from an EMBL/GenBank/DDBJ whole genome shotgun (WGS) entry which is preliminary data.</text>
</comment>
<organism evidence="5 6">
    <name type="scientific">Lymnaea stagnalis</name>
    <name type="common">Great pond snail</name>
    <name type="synonym">Helix stagnalis</name>
    <dbReference type="NCBI Taxonomy" id="6523"/>
    <lineage>
        <taxon>Eukaryota</taxon>
        <taxon>Metazoa</taxon>
        <taxon>Spiralia</taxon>
        <taxon>Lophotrochozoa</taxon>
        <taxon>Mollusca</taxon>
        <taxon>Gastropoda</taxon>
        <taxon>Heterobranchia</taxon>
        <taxon>Euthyneura</taxon>
        <taxon>Panpulmonata</taxon>
        <taxon>Hygrophila</taxon>
        <taxon>Lymnaeoidea</taxon>
        <taxon>Lymnaeidae</taxon>
        <taxon>Lymnaea</taxon>
    </lineage>
</organism>
<feature type="repeat" description="ANK" evidence="1">
    <location>
        <begin position="73"/>
        <end position="105"/>
    </location>
</feature>
<protein>
    <recommendedName>
        <fullName evidence="4">SAM domain-containing protein</fullName>
    </recommendedName>
</protein>
<dbReference type="Pfam" id="PF12796">
    <property type="entry name" value="Ank_2"/>
    <property type="match status" value="1"/>
</dbReference>
<dbReference type="InterPro" id="IPR013761">
    <property type="entry name" value="SAM/pointed_sf"/>
</dbReference>
<dbReference type="InterPro" id="IPR047238">
    <property type="entry name" value="ANKS3_SAM"/>
</dbReference>
<dbReference type="Pfam" id="PF13637">
    <property type="entry name" value="Ank_4"/>
    <property type="match status" value="1"/>
</dbReference>
<dbReference type="InterPro" id="IPR036770">
    <property type="entry name" value="Ankyrin_rpt-contain_sf"/>
</dbReference>
<proteinExistence type="predicted"/>
<dbReference type="InterPro" id="IPR001660">
    <property type="entry name" value="SAM"/>
</dbReference>
<feature type="compositionally biased region" description="Basic and acidic residues" evidence="3">
    <location>
        <begin position="314"/>
        <end position="326"/>
    </location>
</feature>
<dbReference type="InterPro" id="IPR002110">
    <property type="entry name" value="Ankyrin_rpt"/>
</dbReference>
<name>A0AAV2IDZ4_LYMST</name>
<feature type="repeat" description="ANK" evidence="1">
    <location>
        <begin position="173"/>
        <end position="205"/>
    </location>
</feature>
<evidence type="ECO:0000313" key="5">
    <source>
        <dbReference type="EMBL" id="CAL1543714.1"/>
    </source>
</evidence>
<gene>
    <name evidence="5" type="ORF">GSLYS_00017239001</name>
</gene>
<dbReference type="Gene3D" id="1.25.40.20">
    <property type="entry name" value="Ankyrin repeat-containing domain"/>
    <property type="match status" value="2"/>
</dbReference>
<feature type="domain" description="SAM" evidence="4">
    <location>
        <begin position="451"/>
        <end position="514"/>
    </location>
</feature>
<dbReference type="PANTHER" id="PTHR24184:SF6">
    <property type="entry name" value="ANKYRIN REPEAT AND SAM DOMAIN-CONTAINING PROTEIN 3"/>
    <property type="match status" value="1"/>
</dbReference>
<feature type="compositionally biased region" description="Basic and acidic residues" evidence="3">
    <location>
        <begin position="333"/>
        <end position="342"/>
    </location>
</feature>
<dbReference type="PROSITE" id="PS50088">
    <property type="entry name" value="ANK_REPEAT"/>
    <property type="match status" value="4"/>
</dbReference>
<feature type="region of interest" description="Disordered" evidence="3">
    <location>
        <begin position="314"/>
        <end position="342"/>
    </location>
</feature>
<evidence type="ECO:0000256" key="2">
    <source>
        <dbReference type="SAM" id="Coils"/>
    </source>
</evidence>
<reference evidence="5 6" key="1">
    <citation type="submission" date="2024-04" db="EMBL/GenBank/DDBJ databases">
        <authorList>
            <consortium name="Genoscope - CEA"/>
            <person name="William W."/>
        </authorList>
    </citation>
    <scope>NUCLEOTIDE SEQUENCE [LARGE SCALE GENOMIC DNA]</scope>
</reference>
<dbReference type="EMBL" id="CAXITT010000572">
    <property type="protein sequence ID" value="CAL1543714.1"/>
    <property type="molecule type" value="Genomic_DNA"/>
</dbReference>
<dbReference type="SUPFAM" id="SSF48403">
    <property type="entry name" value="Ankyrin repeat"/>
    <property type="match status" value="1"/>
</dbReference>
<dbReference type="Pfam" id="PF00023">
    <property type="entry name" value="Ank"/>
    <property type="match status" value="1"/>
</dbReference>
<dbReference type="SUPFAM" id="SSF47769">
    <property type="entry name" value="SAM/Pointed domain"/>
    <property type="match status" value="1"/>
</dbReference>
<dbReference type="PROSITE" id="PS50105">
    <property type="entry name" value="SAM_DOMAIN"/>
    <property type="match status" value="1"/>
</dbReference>
<feature type="coiled-coil region" evidence="2">
    <location>
        <begin position="527"/>
        <end position="561"/>
    </location>
</feature>
<keyword evidence="6" id="KW-1185">Reference proteome</keyword>
<keyword evidence="2" id="KW-0175">Coiled coil</keyword>
<evidence type="ECO:0000256" key="3">
    <source>
        <dbReference type="SAM" id="MobiDB-lite"/>
    </source>
</evidence>
<evidence type="ECO:0000313" key="6">
    <source>
        <dbReference type="Proteomes" id="UP001497497"/>
    </source>
</evidence>
<dbReference type="CDD" id="cd09519">
    <property type="entry name" value="SAM_ANKS3"/>
    <property type="match status" value="1"/>
</dbReference>
<keyword evidence="1" id="KW-0040">ANK repeat</keyword>
<dbReference type="Pfam" id="PF00536">
    <property type="entry name" value="SAM_1"/>
    <property type="match status" value="1"/>
</dbReference>
<dbReference type="SMART" id="SM00248">
    <property type="entry name" value="ANK"/>
    <property type="match status" value="5"/>
</dbReference>
<dbReference type="Gene3D" id="1.10.150.50">
    <property type="entry name" value="Transcription Factor, Ets-1"/>
    <property type="match status" value="1"/>
</dbReference>
<dbReference type="PANTHER" id="PTHR24184">
    <property type="entry name" value="SI:CH211-189E2.2"/>
    <property type="match status" value="1"/>
</dbReference>
<sequence length="601" mass="67177">MSSELSYEASDEASENELLDRSLSVWRGWSAIELEDFTPIALDIHTACSIGQTDWVHSIIHKNEGQIDRKNYGGWTPLMYACYIGHDDIVNLLIKYGCNMNMKNPRGHTPLMLAASCGNEGVARTLVRKNAQLEVTDKIGWTALFHATYAGHQNFVAFLLQIGSNMDAIEPSTGQTPFMVAASEGHEIIVQLFLQQGVNVNARTYNGDTARSLALNHGYIKIASLIDNHTLPLSLRSDTGHSNAGTCDRRQQTKHNLRLKSQGPSIRDGPEAIARMIDRTRHTDAVSWTKHVDTATFPDSLVPTGYVSFPPGHEHREETKLSHRDVTSPINPEDYKDSSGSREFDDFNDDSNAFTKTGAITIKSSSSSSGGLIAALGLSREGSIDSDDSHSLNKFLKNLTVNNSEQHNAQFYGYKNRWASESRDNPTVTDSGCEIASTTMGYESQDSIPRDGPRDLSEMLNQLGLIKYLEKFEEQDVDLQVFLSLTDNDLKELGIKLFGPRKKMTNAIARWHSDAPIASNSLEQAYADKLEGEMQEMAIQLNQAYENEERLKAQVLQEQQLRSVTESCLMEERTGWEQARQLLHETRGRMRTMGELLSRLR</sequence>
<feature type="repeat" description="ANK" evidence="1">
    <location>
        <begin position="106"/>
        <end position="138"/>
    </location>
</feature>
<feature type="repeat" description="ANK" evidence="1">
    <location>
        <begin position="139"/>
        <end position="171"/>
    </location>
</feature>
<feature type="non-terminal residue" evidence="5">
    <location>
        <position position="601"/>
    </location>
</feature>
<dbReference type="Proteomes" id="UP001497497">
    <property type="component" value="Unassembled WGS sequence"/>
</dbReference>
<feature type="region of interest" description="Disordered" evidence="3">
    <location>
        <begin position="240"/>
        <end position="270"/>
    </location>
</feature>
<dbReference type="GO" id="GO:0005929">
    <property type="term" value="C:cilium"/>
    <property type="evidence" value="ECO:0007669"/>
    <property type="project" value="TreeGrafter"/>
</dbReference>
<accession>A0AAV2IDZ4</accession>